<evidence type="ECO:0000256" key="4">
    <source>
        <dbReference type="ARBA" id="ARBA00022737"/>
    </source>
</evidence>
<keyword evidence="2 8" id="KW-0004">4Fe-4S</keyword>
<feature type="binding site" evidence="8">
    <location>
        <position position="382"/>
    </location>
    <ligand>
        <name>[4Fe-4S] cluster</name>
        <dbReference type="ChEBI" id="CHEBI:49883"/>
        <label>1</label>
    </ligand>
</feature>
<evidence type="ECO:0000256" key="3">
    <source>
        <dbReference type="ARBA" id="ARBA00022723"/>
    </source>
</evidence>
<comment type="function">
    <text evidence="8">Part of a membrane-bound complex that couples electron transfer with translocation of ions across the membrane.</text>
</comment>
<dbReference type="NCBIfam" id="TIGR01945">
    <property type="entry name" value="rnfC"/>
    <property type="match status" value="1"/>
</dbReference>
<dbReference type="SUPFAM" id="SSF142019">
    <property type="entry name" value="Nqo1 FMN-binding domain-like"/>
    <property type="match status" value="1"/>
</dbReference>
<dbReference type="GO" id="GO:0051539">
    <property type="term" value="F:4 iron, 4 sulfur cluster binding"/>
    <property type="evidence" value="ECO:0007669"/>
    <property type="project" value="UniProtKB-KW"/>
</dbReference>
<dbReference type="Proteomes" id="UP000219020">
    <property type="component" value="Unassembled WGS sequence"/>
</dbReference>
<keyword evidence="7 8" id="KW-0411">Iron-sulfur</keyword>
<feature type="compositionally biased region" description="Basic and acidic residues" evidence="9">
    <location>
        <begin position="466"/>
        <end position="483"/>
    </location>
</feature>
<dbReference type="HAMAP" id="MF_00461">
    <property type="entry name" value="RsxC_RnfC"/>
    <property type="match status" value="1"/>
</dbReference>
<feature type="binding site" evidence="8">
    <location>
        <position position="389"/>
    </location>
    <ligand>
        <name>[4Fe-4S] cluster</name>
        <dbReference type="ChEBI" id="CHEBI:49883"/>
        <label>2</label>
    </ligand>
</feature>
<dbReference type="GeneID" id="66951784"/>
<comment type="cofactor">
    <cofactor evidence="8">
        <name>[4Fe-4S] cluster</name>
        <dbReference type="ChEBI" id="CHEBI:49883"/>
    </cofactor>
    <text evidence="8">Binds 2 [4Fe-4S] clusters per subunit.</text>
</comment>
<dbReference type="RefSeq" id="WP_097356560.1">
    <property type="nucleotide sequence ID" value="NZ_CAWNJE010000011.1"/>
</dbReference>
<dbReference type="GO" id="GO:0022900">
    <property type="term" value="P:electron transport chain"/>
    <property type="evidence" value="ECO:0007669"/>
    <property type="project" value="UniProtKB-UniRule"/>
</dbReference>
<keyword evidence="5 8" id="KW-0249">Electron transport</keyword>
<keyword evidence="8" id="KW-1278">Translocase</keyword>
<dbReference type="Pfam" id="PF01512">
    <property type="entry name" value="Complex1_51K"/>
    <property type="match status" value="1"/>
</dbReference>
<feature type="binding site" evidence="8">
    <location>
        <position position="421"/>
    </location>
    <ligand>
        <name>[4Fe-4S] cluster</name>
        <dbReference type="ChEBI" id="CHEBI:49883"/>
        <label>2</label>
    </ligand>
</feature>
<feature type="compositionally biased region" description="Polar residues" evidence="9">
    <location>
        <begin position="496"/>
        <end position="507"/>
    </location>
</feature>
<evidence type="ECO:0000256" key="6">
    <source>
        <dbReference type="ARBA" id="ARBA00023004"/>
    </source>
</evidence>
<organism evidence="11 12">
    <name type="scientific">Candidatus Enterovibrio escicola</name>
    <dbReference type="NCBI Taxonomy" id="1927127"/>
    <lineage>
        <taxon>Bacteria</taxon>
        <taxon>Pseudomonadati</taxon>
        <taxon>Pseudomonadota</taxon>
        <taxon>Gammaproteobacteria</taxon>
        <taxon>Vibrionales</taxon>
        <taxon>Vibrionaceae</taxon>
        <taxon>Enterovibrio</taxon>
    </lineage>
</organism>
<feature type="region of interest" description="Disordered" evidence="9">
    <location>
        <begin position="494"/>
        <end position="518"/>
    </location>
</feature>
<evidence type="ECO:0000256" key="2">
    <source>
        <dbReference type="ARBA" id="ARBA00022485"/>
    </source>
</evidence>
<dbReference type="Pfam" id="PF12838">
    <property type="entry name" value="Fer4_7"/>
    <property type="match status" value="1"/>
</dbReference>
<keyword evidence="12" id="KW-1185">Reference proteome</keyword>
<dbReference type="SUPFAM" id="SSF46548">
    <property type="entry name" value="alpha-helical ferredoxin"/>
    <property type="match status" value="1"/>
</dbReference>
<dbReference type="GO" id="GO:0005886">
    <property type="term" value="C:plasma membrane"/>
    <property type="evidence" value="ECO:0007669"/>
    <property type="project" value="UniProtKB-SubCell"/>
</dbReference>
<dbReference type="FunFam" id="3.30.70.20:FF:000044">
    <property type="entry name" value="Ion-translocating oxidoreductase complex subunit C"/>
    <property type="match status" value="1"/>
</dbReference>
<evidence type="ECO:0000313" key="12">
    <source>
        <dbReference type="Proteomes" id="UP000219020"/>
    </source>
</evidence>
<comment type="subunit">
    <text evidence="8">The complex is composed of six subunits: RnfA, RnfB, RnfC, RnfD, RnfE and RnfG.</text>
</comment>
<feature type="compositionally biased region" description="Low complexity" evidence="9">
    <location>
        <begin position="508"/>
        <end position="518"/>
    </location>
</feature>
<keyword evidence="8" id="KW-0472">Membrane</keyword>
<name>A0A2A5T367_9GAMM</name>
<dbReference type="EC" id="7.-.-.-" evidence="8"/>
<keyword evidence="4 8" id="KW-0677">Repeat</keyword>
<dbReference type="PROSITE" id="PS00198">
    <property type="entry name" value="4FE4S_FER_1"/>
    <property type="match status" value="1"/>
</dbReference>
<gene>
    <name evidence="8" type="primary">rnfC</name>
    <name evidence="11" type="ORF">BTN49_1779</name>
</gene>
<dbReference type="PANTHER" id="PTHR43034">
    <property type="entry name" value="ION-TRANSLOCATING OXIDOREDUCTASE COMPLEX SUBUNIT C"/>
    <property type="match status" value="1"/>
</dbReference>
<dbReference type="InterPro" id="IPR026902">
    <property type="entry name" value="RnfC_N"/>
</dbReference>
<keyword evidence="8" id="KW-1003">Cell membrane</keyword>
<dbReference type="InterPro" id="IPR011538">
    <property type="entry name" value="Nuo51_FMN-bd"/>
</dbReference>
<evidence type="ECO:0000259" key="10">
    <source>
        <dbReference type="PROSITE" id="PS51379"/>
    </source>
</evidence>
<dbReference type="InterPro" id="IPR010208">
    <property type="entry name" value="Ion_transpt_RnfC/RsxC"/>
</dbReference>
<dbReference type="AlphaFoldDB" id="A0A2A5T367"/>
<dbReference type="PANTHER" id="PTHR43034:SF2">
    <property type="entry name" value="ION-TRANSLOCATING OXIDOREDUCTASE COMPLEX SUBUNIT C"/>
    <property type="match status" value="1"/>
</dbReference>
<keyword evidence="1 8" id="KW-0813">Transport</keyword>
<dbReference type="InterPro" id="IPR037225">
    <property type="entry name" value="Nuo51_FMN-bd_sf"/>
</dbReference>
<keyword evidence="6 8" id="KW-0408">Iron</keyword>
<evidence type="ECO:0000313" key="11">
    <source>
        <dbReference type="EMBL" id="PCS22558.1"/>
    </source>
</evidence>
<reference evidence="12" key="1">
    <citation type="submission" date="2017-04" db="EMBL/GenBank/DDBJ databases">
        <title>Genome evolution of the luminous symbionts of deep sea anglerfish.</title>
        <authorList>
            <person name="Hendry T.A."/>
        </authorList>
    </citation>
    <scope>NUCLEOTIDE SEQUENCE [LARGE SCALE GENOMIC DNA]</scope>
</reference>
<evidence type="ECO:0000256" key="9">
    <source>
        <dbReference type="SAM" id="MobiDB-lite"/>
    </source>
</evidence>
<dbReference type="Gene3D" id="3.40.50.11540">
    <property type="entry name" value="NADH-ubiquinone oxidoreductase 51kDa subunit"/>
    <property type="match status" value="1"/>
</dbReference>
<feature type="binding site" evidence="8">
    <location>
        <position position="428"/>
    </location>
    <ligand>
        <name>[4Fe-4S] cluster</name>
        <dbReference type="ChEBI" id="CHEBI:49883"/>
        <label>1</label>
    </ligand>
</feature>
<accession>A0A2A5T367</accession>
<evidence type="ECO:0000256" key="8">
    <source>
        <dbReference type="HAMAP-Rule" id="MF_00461"/>
    </source>
</evidence>
<dbReference type="EMBL" id="NBYY01000016">
    <property type="protein sequence ID" value="PCS22558.1"/>
    <property type="molecule type" value="Genomic_DNA"/>
</dbReference>
<dbReference type="InterPro" id="IPR017896">
    <property type="entry name" value="4Fe4S_Fe-S-bd"/>
</dbReference>
<keyword evidence="3 8" id="KW-0479">Metal-binding</keyword>
<comment type="subcellular location">
    <subcellularLocation>
        <location evidence="8">Cell inner membrane</location>
        <topology evidence="8">Peripheral membrane protein</topology>
    </subcellularLocation>
</comment>
<dbReference type="PROSITE" id="PS51379">
    <property type="entry name" value="4FE4S_FER_2"/>
    <property type="match status" value="1"/>
</dbReference>
<dbReference type="Pfam" id="PF13375">
    <property type="entry name" value="RnfC_N"/>
    <property type="match status" value="1"/>
</dbReference>
<feature type="region of interest" description="Disordered" evidence="9">
    <location>
        <begin position="466"/>
        <end position="485"/>
    </location>
</feature>
<proteinExistence type="inferred from homology"/>
<feature type="binding site" evidence="8">
    <location>
        <position position="424"/>
    </location>
    <ligand>
        <name>[4Fe-4S] cluster</name>
        <dbReference type="ChEBI" id="CHEBI:49883"/>
        <label>2</label>
    </ligand>
</feature>
<keyword evidence="8" id="KW-0997">Cell inner membrane</keyword>
<feature type="domain" description="4Fe-4S ferredoxin-type" evidence="10">
    <location>
        <begin position="409"/>
        <end position="438"/>
    </location>
</feature>
<evidence type="ECO:0000256" key="7">
    <source>
        <dbReference type="ARBA" id="ARBA00023014"/>
    </source>
</evidence>
<feature type="binding site" evidence="8">
    <location>
        <position position="385"/>
    </location>
    <ligand>
        <name>[4Fe-4S] cluster</name>
        <dbReference type="ChEBI" id="CHEBI:49883"/>
        <label>1</label>
    </ligand>
</feature>
<comment type="caution">
    <text evidence="11">The sequence shown here is derived from an EMBL/GenBank/DDBJ whole genome shotgun (WGS) entry which is preliminary data.</text>
</comment>
<evidence type="ECO:0000256" key="1">
    <source>
        <dbReference type="ARBA" id="ARBA00022448"/>
    </source>
</evidence>
<evidence type="ECO:0000256" key="5">
    <source>
        <dbReference type="ARBA" id="ARBA00022982"/>
    </source>
</evidence>
<dbReference type="GO" id="GO:0046872">
    <property type="term" value="F:metal ion binding"/>
    <property type="evidence" value="ECO:0007669"/>
    <property type="project" value="UniProtKB-KW"/>
</dbReference>
<dbReference type="GO" id="GO:0009055">
    <property type="term" value="F:electron transfer activity"/>
    <property type="evidence" value="ECO:0007669"/>
    <property type="project" value="InterPro"/>
</dbReference>
<dbReference type="NCBIfam" id="NF003454">
    <property type="entry name" value="PRK05035.1"/>
    <property type="match status" value="1"/>
</dbReference>
<feature type="binding site" evidence="8">
    <location>
        <position position="418"/>
    </location>
    <ligand>
        <name>[4Fe-4S] cluster</name>
        <dbReference type="ChEBI" id="CHEBI:49883"/>
        <label>2</label>
    </ligand>
</feature>
<feature type="binding site" evidence="8">
    <location>
        <position position="379"/>
    </location>
    <ligand>
        <name>[4Fe-4S] cluster</name>
        <dbReference type="ChEBI" id="CHEBI:49883"/>
        <label>1</label>
    </ligand>
</feature>
<dbReference type="InterPro" id="IPR017900">
    <property type="entry name" value="4Fe4S_Fe_S_CS"/>
</dbReference>
<protein>
    <recommendedName>
        <fullName evidence="8">Ion-translocating oxidoreductase complex subunit C</fullName>
        <ecNumber evidence="8">7.-.-.-</ecNumber>
    </recommendedName>
    <alternativeName>
        <fullName evidence="8">Rnf electron transport complex subunit C</fullName>
    </alternativeName>
</protein>
<dbReference type="Gene3D" id="3.30.70.20">
    <property type="match status" value="1"/>
</dbReference>
<sequence>MTTLIEQIKHGKIWNFHGGIHPPENKQQSNKHSILPVEIPSTIILPIKQHFGSSVQILVSVGDHVLKGQPLTKSNIFQCCPVHAPTSGDVIAIEAHTIIDASELSNTSIIIRPDFDDQWTKKQPIWEFLTVEAETLITHVHMMGISGLGGAGFPSAIKLQSGLVRTDILIINGAECEPYVTADDLLMQEHSDEIIQGIEILQHIVQPQLALIAIEDNKPKAISALKRSIGDKPNILVQVVPTKYPSGGEKQLVKLITGKEVPTKSIPTSIGVLMQNVGTVFAVKRAIIDGEPLIQRVVTLTGATLQQQRNRWTLLGTPIRFLLDKHGYTPDNKIEHLIIGGPMMGVTIPHANVPISKETNCVLVPSRLDVISSQGEMSCIRCSDCADVCPAFLLPQQLNWYAKDHNLDKCEEYNLFDCIECGACAYVCPSEIPLVRYYRQAKSEIRKRNTEKLRAELARKRFEAKRLRTERKNEQRSTRDKQSIKNRHRAMEDFNDSGTVTSTTFRLQSESKQSSSKMSMKPVIAAAIAKAKAKQIASNQVVQNSRKIKPIYEEHEKQDRACKVRDDGERYNYVSLETSSDKNRVVAAAIARAKARKKIQLRKNDEDK</sequence>
<comment type="similarity">
    <text evidence="8">Belongs to the 4Fe4S bacterial-type ferredoxin family. RnfC subfamily.</text>
</comment>